<dbReference type="EMBL" id="AP014597">
    <property type="protein sequence ID" value="BAU17958.1"/>
    <property type="molecule type" value="Genomic_DNA"/>
</dbReference>
<gene>
    <name evidence="1" type="ORF">PIOMA14_I_1450</name>
</gene>
<dbReference type="AlphaFoldDB" id="A0A0S3UKH3"/>
<name>A0A0S3UKH3_PREIN</name>
<sequence>MNRQHKFNRNVRKYNWRTTKELCMTRLVTIEQLLEKPICMMSGEEFVLLLQNAEKQPAKVSAEVVPERHYEHGIAGIAKIFGCSIPTANRIKKSGVIDSAITQVGRKIVVDSELALSLAKEAGTFKV</sequence>
<reference evidence="1 2" key="1">
    <citation type="journal article" date="2016" name="DNA Res.">
        <title>The complete genome sequencing of Prevotella intermedia strain OMA14 and a subsequent fine-scale, intra-species genomic comparison reveal an unusual amplification of conjugative and mobile transposons and identify a novel Prevotella-lineage-specific repeat.</title>
        <authorList>
            <person name="Naito M."/>
            <person name="Ogura Y."/>
            <person name="Itoh T."/>
            <person name="Shoji M."/>
            <person name="Okamoto M."/>
            <person name="Hayashi T."/>
            <person name="Nakayama K."/>
        </authorList>
    </citation>
    <scope>NUCLEOTIDE SEQUENCE [LARGE SCALE GENOMIC DNA]</scope>
    <source>
        <strain evidence="1 2">OMA14</strain>
    </source>
</reference>
<accession>A0A0S3UKH3</accession>
<dbReference type="InterPro" id="IPR024363">
    <property type="entry name" value="DUF3853"/>
</dbReference>
<dbReference type="Proteomes" id="UP000217431">
    <property type="component" value="Chromosome I"/>
</dbReference>
<proteinExistence type="predicted"/>
<evidence type="ECO:0000313" key="2">
    <source>
        <dbReference type="Proteomes" id="UP000217431"/>
    </source>
</evidence>
<evidence type="ECO:0008006" key="3">
    <source>
        <dbReference type="Google" id="ProtNLM"/>
    </source>
</evidence>
<dbReference type="Pfam" id="PF12964">
    <property type="entry name" value="DUF3853"/>
    <property type="match status" value="1"/>
</dbReference>
<protein>
    <recommendedName>
        <fullName evidence="3">DUF3853 family protein</fullName>
    </recommendedName>
</protein>
<organism evidence="1 2">
    <name type="scientific">Prevotella intermedia</name>
    <dbReference type="NCBI Taxonomy" id="28131"/>
    <lineage>
        <taxon>Bacteria</taxon>
        <taxon>Pseudomonadati</taxon>
        <taxon>Bacteroidota</taxon>
        <taxon>Bacteroidia</taxon>
        <taxon>Bacteroidales</taxon>
        <taxon>Prevotellaceae</taxon>
        <taxon>Prevotella</taxon>
    </lineage>
</organism>
<evidence type="ECO:0000313" key="1">
    <source>
        <dbReference type="EMBL" id="BAU17958.1"/>
    </source>
</evidence>